<sequence length="52" mass="5986">MQSTLALSNVTSWFPHRFDPIDDVEHYLQDHIVMHQYCSPPSATPTTQQASR</sequence>
<dbReference type="EMBL" id="RCMK01001193">
    <property type="protein sequence ID" value="KAG2899678.1"/>
    <property type="molecule type" value="Genomic_DNA"/>
</dbReference>
<dbReference type="AlphaFoldDB" id="A0A8T1BAI1"/>
<dbReference type="EMBL" id="RCMV01000666">
    <property type="protein sequence ID" value="KAG3214144.1"/>
    <property type="molecule type" value="Genomic_DNA"/>
</dbReference>
<dbReference type="Proteomes" id="UP000760860">
    <property type="component" value="Unassembled WGS sequence"/>
</dbReference>
<name>A0A8T1BAI1_9STRA</name>
<proteinExistence type="predicted"/>
<gene>
    <name evidence="1" type="ORF">PC117_g22171</name>
    <name evidence="2" type="ORF">PC129_g14940</name>
</gene>
<protein>
    <submittedName>
        <fullName evidence="1">Uncharacterized protein</fullName>
    </submittedName>
</protein>
<dbReference type="Proteomes" id="UP000736787">
    <property type="component" value="Unassembled WGS sequence"/>
</dbReference>
<comment type="caution">
    <text evidence="1">The sequence shown here is derived from an EMBL/GenBank/DDBJ whole genome shotgun (WGS) entry which is preliminary data.</text>
</comment>
<accession>A0A8T1BAI1</accession>
<organism evidence="1 3">
    <name type="scientific">Phytophthora cactorum</name>
    <dbReference type="NCBI Taxonomy" id="29920"/>
    <lineage>
        <taxon>Eukaryota</taxon>
        <taxon>Sar</taxon>
        <taxon>Stramenopiles</taxon>
        <taxon>Oomycota</taxon>
        <taxon>Peronosporomycetes</taxon>
        <taxon>Peronosporales</taxon>
        <taxon>Peronosporaceae</taxon>
        <taxon>Phytophthora</taxon>
    </lineage>
</organism>
<evidence type="ECO:0000313" key="2">
    <source>
        <dbReference type="EMBL" id="KAG3214144.1"/>
    </source>
</evidence>
<reference evidence="1" key="1">
    <citation type="submission" date="2018-10" db="EMBL/GenBank/DDBJ databases">
        <title>Effector identification in a new, highly contiguous assembly of the strawberry crown rot pathogen Phytophthora cactorum.</title>
        <authorList>
            <person name="Armitage A.D."/>
            <person name="Nellist C.F."/>
            <person name="Bates H."/>
            <person name="Vickerstaff R.J."/>
            <person name="Harrison R.J."/>
        </authorList>
    </citation>
    <scope>NUCLEOTIDE SEQUENCE</scope>
    <source>
        <strain evidence="1">4040</strain>
        <strain evidence="2">P421</strain>
    </source>
</reference>
<evidence type="ECO:0000313" key="3">
    <source>
        <dbReference type="Proteomes" id="UP000736787"/>
    </source>
</evidence>
<evidence type="ECO:0000313" key="1">
    <source>
        <dbReference type="EMBL" id="KAG2899678.1"/>
    </source>
</evidence>